<protein>
    <submittedName>
        <fullName evidence="9">Wzz/FepE/Etk N-terminal domain-containing protein</fullName>
    </submittedName>
</protein>
<dbReference type="RefSeq" id="WP_235119125.1">
    <property type="nucleotide sequence ID" value="NZ_CP090978.1"/>
</dbReference>
<accession>A0ABY3SFL4</accession>
<dbReference type="PANTHER" id="PTHR32309">
    <property type="entry name" value="TYROSINE-PROTEIN KINASE"/>
    <property type="match status" value="1"/>
</dbReference>
<evidence type="ECO:0000259" key="8">
    <source>
        <dbReference type="Pfam" id="PF02706"/>
    </source>
</evidence>
<evidence type="ECO:0000313" key="10">
    <source>
        <dbReference type="Proteomes" id="UP001649230"/>
    </source>
</evidence>
<keyword evidence="6 7" id="KW-0472">Membrane</keyword>
<dbReference type="InterPro" id="IPR003856">
    <property type="entry name" value="LPS_length_determ_N"/>
</dbReference>
<dbReference type="PANTHER" id="PTHR32309:SF13">
    <property type="entry name" value="FERRIC ENTEROBACTIN TRANSPORT PROTEIN FEPE"/>
    <property type="match status" value="1"/>
</dbReference>
<reference evidence="9 10" key="1">
    <citation type="journal article" date="2024" name="Int. J. Syst. Evol. Microbiol.">
        <title>Paenibacillus hexagrammi sp. nov., a novel bacterium isolated from the gut content of Hexagrammos agrammus.</title>
        <authorList>
            <person name="Jung H.K."/>
            <person name="Kim D.G."/>
            <person name="Zin H."/>
            <person name="Park J."/>
            <person name="Jung H."/>
            <person name="Kim Y.O."/>
            <person name="Kong H.J."/>
            <person name="Kim J.W."/>
            <person name="Kim Y.S."/>
        </authorList>
    </citation>
    <scope>NUCLEOTIDE SEQUENCE [LARGE SCALE GENOMIC DNA]</scope>
    <source>
        <strain evidence="9 10">YPD9-1</strain>
    </source>
</reference>
<dbReference type="EMBL" id="CP090978">
    <property type="protein sequence ID" value="UJF32782.1"/>
    <property type="molecule type" value="Genomic_DNA"/>
</dbReference>
<comment type="similarity">
    <text evidence="2">Belongs to the CpsC/CapA family.</text>
</comment>
<keyword evidence="3" id="KW-1003">Cell membrane</keyword>
<sequence>MNFQEFLRLLRTRWWIIVCITVTTTTITYIQNSYFVKPEYANSATLLINDRHSNEKYSLTFDDVLLYEKLIGTYRDIILSNKVLNIVSHEMQTEYHTTLSASEIRRIITVSTSNNSQVITITAQYTDYILATNLVNLVAKAFSENLKAIMNVDNVSIVDEAVVNSPVPPLALQPN</sequence>
<keyword evidence="10" id="KW-1185">Reference proteome</keyword>
<organism evidence="9 10">
    <name type="scientific">Paenibacillus hexagrammi</name>
    <dbReference type="NCBI Taxonomy" id="2908839"/>
    <lineage>
        <taxon>Bacteria</taxon>
        <taxon>Bacillati</taxon>
        <taxon>Bacillota</taxon>
        <taxon>Bacilli</taxon>
        <taxon>Bacillales</taxon>
        <taxon>Paenibacillaceae</taxon>
        <taxon>Paenibacillus</taxon>
    </lineage>
</organism>
<evidence type="ECO:0000256" key="5">
    <source>
        <dbReference type="ARBA" id="ARBA00022989"/>
    </source>
</evidence>
<dbReference type="Proteomes" id="UP001649230">
    <property type="component" value="Chromosome"/>
</dbReference>
<evidence type="ECO:0000256" key="1">
    <source>
        <dbReference type="ARBA" id="ARBA00004651"/>
    </source>
</evidence>
<proteinExistence type="inferred from homology"/>
<gene>
    <name evidence="9" type="ORF">L0M14_24880</name>
</gene>
<dbReference type="InterPro" id="IPR050445">
    <property type="entry name" value="Bact_polysacc_biosynth/exp"/>
</dbReference>
<feature type="domain" description="Polysaccharide chain length determinant N-terminal" evidence="8">
    <location>
        <begin position="2"/>
        <end position="90"/>
    </location>
</feature>
<keyword evidence="4 7" id="KW-0812">Transmembrane</keyword>
<evidence type="ECO:0000256" key="7">
    <source>
        <dbReference type="SAM" id="Phobius"/>
    </source>
</evidence>
<feature type="transmembrane region" description="Helical" evidence="7">
    <location>
        <begin position="12"/>
        <end position="30"/>
    </location>
</feature>
<keyword evidence="5 7" id="KW-1133">Transmembrane helix</keyword>
<evidence type="ECO:0000256" key="4">
    <source>
        <dbReference type="ARBA" id="ARBA00022692"/>
    </source>
</evidence>
<evidence type="ECO:0000256" key="2">
    <source>
        <dbReference type="ARBA" id="ARBA00006683"/>
    </source>
</evidence>
<evidence type="ECO:0000313" key="9">
    <source>
        <dbReference type="EMBL" id="UJF32782.1"/>
    </source>
</evidence>
<name>A0ABY3SFL4_9BACL</name>
<evidence type="ECO:0000256" key="6">
    <source>
        <dbReference type="ARBA" id="ARBA00023136"/>
    </source>
</evidence>
<evidence type="ECO:0000256" key="3">
    <source>
        <dbReference type="ARBA" id="ARBA00022475"/>
    </source>
</evidence>
<comment type="subcellular location">
    <subcellularLocation>
        <location evidence="1">Cell membrane</location>
        <topology evidence="1">Multi-pass membrane protein</topology>
    </subcellularLocation>
</comment>
<dbReference type="Pfam" id="PF02706">
    <property type="entry name" value="Wzz"/>
    <property type="match status" value="1"/>
</dbReference>